<feature type="transmembrane region" description="Helical" evidence="5">
    <location>
        <begin position="247"/>
        <end position="265"/>
    </location>
</feature>
<dbReference type="RefSeq" id="WP_172344664.1">
    <property type="nucleotide sequence ID" value="NZ_CASYYZ010000020.1"/>
</dbReference>
<feature type="transmembrane region" description="Helical" evidence="5">
    <location>
        <begin position="20"/>
        <end position="39"/>
    </location>
</feature>
<dbReference type="InterPro" id="IPR026841">
    <property type="entry name" value="Aur1/Ipt1"/>
</dbReference>
<proteinExistence type="predicted"/>
<comment type="subcellular location">
    <subcellularLocation>
        <location evidence="1">Membrane</location>
        <topology evidence="1">Multi-pass membrane protein</topology>
    </subcellularLocation>
</comment>
<evidence type="ECO:0000256" key="5">
    <source>
        <dbReference type="SAM" id="Phobius"/>
    </source>
</evidence>
<dbReference type="InterPro" id="IPR052185">
    <property type="entry name" value="IPC_Synthase-Related"/>
</dbReference>
<comment type="caution">
    <text evidence="7">The sequence shown here is derived from an EMBL/GenBank/DDBJ whole genome shotgun (WGS) entry which is preliminary data.</text>
</comment>
<feature type="transmembrane region" description="Helical" evidence="5">
    <location>
        <begin position="298"/>
        <end position="316"/>
    </location>
</feature>
<feature type="domain" description="Inositolphosphotransferase Aur1/Ipt1" evidence="6">
    <location>
        <begin position="120"/>
        <end position="309"/>
    </location>
</feature>
<evidence type="ECO:0000256" key="4">
    <source>
        <dbReference type="ARBA" id="ARBA00023136"/>
    </source>
</evidence>
<dbReference type="InterPro" id="IPR036938">
    <property type="entry name" value="PAP2/HPO_sf"/>
</dbReference>
<accession>A0ABX2B504</accession>
<reference evidence="7 8" key="1">
    <citation type="submission" date="2020-05" db="EMBL/GenBank/DDBJ databases">
        <title>Distinct polysaccharide utilization as determinants for interspecies competition between intestinal Prevotella spp.</title>
        <authorList>
            <person name="Galvez E.J.C."/>
            <person name="Iljazovic A."/>
            <person name="Strowig T."/>
        </authorList>
    </citation>
    <scope>NUCLEOTIDE SEQUENCE [LARGE SCALE GENOMIC DNA]</scope>
    <source>
        <strain evidence="7 8">PCHR</strain>
    </source>
</reference>
<dbReference type="Proteomes" id="UP000820977">
    <property type="component" value="Unassembled WGS sequence"/>
</dbReference>
<feature type="transmembrane region" description="Helical" evidence="5">
    <location>
        <begin position="140"/>
        <end position="158"/>
    </location>
</feature>
<feature type="transmembrane region" description="Helical" evidence="5">
    <location>
        <begin position="75"/>
        <end position="92"/>
    </location>
</feature>
<dbReference type="Gene3D" id="1.20.144.10">
    <property type="entry name" value="Phosphatidic acid phosphatase type 2/haloperoxidase"/>
    <property type="match status" value="1"/>
</dbReference>
<dbReference type="Pfam" id="PF14378">
    <property type="entry name" value="PAP2_3"/>
    <property type="match status" value="1"/>
</dbReference>
<protein>
    <submittedName>
        <fullName evidence="7">Phosphatase PAP2 family protein</fullName>
    </submittedName>
</protein>
<dbReference type="PANTHER" id="PTHR31310">
    <property type="match status" value="1"/>
</dbReference>
<evidence type="ECO:0000256" key="1">
    <source>
        <dbReference type="ARBA" id="ARBA00004141"/>
    </source>
</evidence>
<organism evidence="7 8">
    <name type="scientific">Xylanibacter caecicola</name>
    <dbReference type="NCBI Taxonomy" id="2736294"/>
    <lineage>
        <taxon>Bacteria</taxon>
        <taxon>Pseudomonadati</taxon>
        <taxon>Bacteroidota</taxon>
        <taxon>Bacteroidia</taxon>
        <taxon>Bacteroidales</taxon>
        <taxon>Prevotellaceae</taxon>
        <taxon>Xylanibacter</taxon>
    </lineage>
</organism>
<feature type="transmembrane region" description="Helical" evidence="5">
    <location>
        <begin position="272"/>
        <end position="292"/>
    </location>
</feature>
<evidence type="ECO:0000256" key="3">
    <source>
        <dbReference type="ARBA" id="ARBA00022989"/>
    </source>
</evidence>
<evidence type="ECO:0000313" key="7">
    <source>
        <dbReference type="EMBL" id="NPE25174.1"/>
    </source>
</evidence>
<keyword evidence="2 5" id="KW-0812">Transmembrane</keyword>
<evidence type="ECO:0000259" key="6">
    <source>
        <dbReference type="Pfam" id="PF14378"/>
    </source>
</evidence>
<evidence type="ECO:0000256" key="2">
    <source>
        <dbReference type="ARBA" id="ARBA00022692"/>
    </source>
</evidence>
<keyword evidence="8" id="KW-1185">Reference proteome</keyword>
<evidence type="ECO:0000313" key="8">
    <source>
        <dbReference type="Proteomes" id="UP000820977"/>
    </source>
</evidence>
<gene>
    <name evidence="7" type="ORF">HPS54_06530</name>
</gene>
<dbReference type="PANTHER" id="PTHR31310:SF7">
    <property type="entry name" value="PA-PHOSPHATASE RELATED-FAMILY PROTEIN DDB_G0268928"/>
    <property type="match status" value="1"/>
</dbReference>
<dbReference type="SUPFAM" id="SSF48317">
    <property type="entry name" value="Acid phosphatase/Vanadium-dependent haloperoxidase"/>
    <property type="match status" value="1"/>
</dbReference>
<name>A0ABX2B504_9BACT</name>
<keyword evidence="3 5" id="KW-1133">Transmembrane helix</keyword>
<dbReference type="EMBL" id="JABKKJ010000008">
    <property type="protein sequence ID" value="NPE25174.1"/>
    <property type="molecule type" value="Genomic_DNA"/>
</dbReference>
<feature type="transmembrane region" description="Helical" evidence="5">
    <location>
        <begin position="167"/>
        <end position="187"/>
    </location>
</feature>
<sequence length="319" mass="36890">MIKFLINLFSIEKKPRKGLFAFEWVMLAYLVFTLLLIILTYTKATNPDDMIWGRVRVAAITLALWGVYRMLPCRFTRFVRIVVQLALLGWWYPDTYEINRMFPNLDHVFASLEQSVFGCQPALLFSQYVPWHFFSEMMDMGYASYYPMIVLVTLFYFFRRPKEFERAAFVILTSFFIYYVIFVLVPVTGPTFYYKAVGIENIANGVFPAVGDYFNTHTDCLPSPGKADGFFYGLVESAKEAGERPTAAFPSSHVGITTVLVLLAWHTRNRRLFFILLPFYALMCFATVYIQAHYAIDSIAGLLSGTLLYAMLMRCYKVR</sequence>
<feature type="transmembrane region" description="Helical" evidence="5">
    <location>
        <begin position="51"/>
        <end position="68"/>
    </location>
</feature>
<keyword evidence="4 5" id="KW-0472">Membrane</keyword>